<reference evidence="9" key="1">
    <citation type="submission" date="2016-10" db="EMBL/GenBank/DDBJ databases">
        <authorList>
            <person name="Varghese N."/>
            <person name="Submissions S."/>
        </authorList>
    </citation>
    <scope>NUCLEOTIDE SEQUENCE [LARGE SCALE GENOMIC DNA]</scope>
    <source>
        <strain evidence="9">DSM 217</strain>
    </source>
</reference>
<dbReference type="CDD" id="cd02516">
    <property type="entry name" value="CDP-ME_synthetase"/>
    <property type="match status" value="1"/>
</dbReference>
<evidence type="ECO:0000256" key="2">
    <source>
        <dbReference type="ARBA" id="ARBA00004787"/>
    </source>
</evidence>
<evidence type="ECO:0000256" key="3">
    <source>
        <dbReference type="ARBA" id="ARBA00009789"/>
    </source>
</evidence>
<evidence type="ECO:0000256" key="5">
    <source>
        <dbReference type="ARBA" id="ARBA00022695"/>
    </source>
</evidence>
<keyword evidence="9" id="KW-1185">Reference proteome</keyword>
<dbReference type="Pfam" id="PF01128">
    <property type="entry name" value="IspD"/>
    <property type="match status" value="1"/>
</dbReference>
<keyword evidence="4 7" id="KW-0808">Transferase</keyword>
<dbReference type="UniPathway" id="UPA00056">
    <property type="reaction ID" value="UER00093"/>
</dbReference>
<sequence length="236" mass="25735">MSPSPDLWAVLPAAGVGRRMGSATPKQYLDLAGRAVIDHALDLFVADVRIRGVVVALDPTDRYWDATAYADHPKVTRANGGAERCHSVLNALDALGTRAHAEDWVLVHDAARPCLRPADLDRLIEALIEDEVGGLLGIPVRDTMKRAEPDDRIGATVDRASLWHAFTPQMFRLGRLRAALTDALAANDLVTDDASAMERIGQAPRLIEGHADNIKITRAEDLPLARFYLQQQGRLG</sequence>
<dbReference type="HAMAP" id="MF_00108">
    <property type="entry name" value="IspD"/>
    <property type="match status" value="1"/>
</dbReference>
<dbReference type="PROSITE" id="PS01295">
    <property type="entry name" value="ISPD"/>
    <property type="match status" value="1"/>
</dbReference>
<dbReference type="RefSeq" id="WP_093027040.1">
    <property type="nucleotide sequence ID" value="NZ_FNNZ01000001.1"/>
</dbReference>
<dbReference type="InterPro" id="IPR050088">
    <property type="entry name" value="IspD/TarI_cytidylyltransf_bact"/>
</dbReference>
<keyword evidence="5 7" id="KW-0548">Nucleotidyltransferase</keyword>
<dbReference type="GO" id="GO:0050518">
    <property type="term" value="F:2-C-methyl-D-erythritol 4-phosphate cytidylyltransferase activity"/>
    <property type="evidence" value="ECO:0007669"/>
    <property type="project" value="UniProtKB-UniRule"/>
</dbReference>
<evidence type="ECO:0000256" key="7">
    <source>
        <dbReference type="HAMAP-Rule" id="MF_00108"/>
    </source>
</evidence>
<dbReference type="OrthoDB" id="9806837at2"/>
<name>A0A1H2Q3N4_THIRO</name>
<feature type="site" description="Positions MEP for the nucleophilic attack" evidence="7">
    <location>
        <position position="215"/>
    </location>
</feature>
<dbReference type="SUPFAM" id="SSF53448">
    <property type="entry name" value="Nucleotide-diphospho-sugar transferases"/>
    <property type="match status" value="1"/>
</dbReference>
<organism evidence="8 9">
    <name type="scientific">Thiocapsa roseopersicina</name>
    <dbReference type="NCBI Taxonomy" id="1058"/>
    <lineage>
        <taxon>Bacteria</taxon>
        <taxon>Pseudomonadati</taxon>
        <taxon>Pseudomonadota</taxon>
        <taxon>Gammaproteobacteria</taxon>
        <taxon>Chromatiales</taxon>
        <taxon>Chromatiaceae</taxon>
        <taxon>Thiocapsa</taxon>
    </lineage>
</organism>
<dbReference type="InterPro" id="IPR029044">
    <property type="entry name" value="Nucleotide-diphossugar_trans"/>
</dbReference>
<comment type="pathway">
    <text evidence="2 7">Isoprenoid biosynthesis; isopentenyl diphosphate biosynthesis via DXP pathway; isopentenyl diphosphate from 1-deoxy-D-xylulose 5-phosphate: step 2/6.</text>
</comment>
<feature type="site" description="Transition state stabilizer" evidence="7">
    <location>
        <position position="19"/>
    </location>
</feature>
<gene>
    <name evidence="7" type="primary">ispD</name>
    <name evidence="8" type="ORF">SAMN05421783_10193</name>
</gene>
<evidence type="ECO:0000313" key="9">
    <source>
        <dbReference type="Proteomes" id="UP000198816"/>
    </source>
</evidence>
<feature type="site" description="Positions MEP for the nucleophilic attack" evidence="7">
    <location>
        <position position="159"/>
    </location>
</feature>
<dbReference type="STRING" id="1058.SAMN05421783_10193"/>
<dbReference type="NCBIfam" id="TIGR00453">
    <property type="entry name" value="ispD"/>
    <property type="match status" value="1"/>
</dbReference>
<proteinExistence type="inferred from homology"/>
<keyword evidence="6 7" id="KW-0414">Isoprene biosynthesis</keyword>
<comment type="function">
    <text evidence="7">Catalyzes the formation of 4-diphosphocytidyl-2-C-methyl-D-erythritol from CTP and 2-C-methyl-D-erythritol 4-phosphate (MEP).</text>
</comment>
<dbReference type="GO" id="GO:0019288">
    <property type="term" value="P:isopentenyl diphosphate biosynthetic process, methylerythritol 4-phosphate pathway"/>
    <property type="evidence" value="ECO:0007669"/>
    <property type="project" value="UniProtKB-UniRule"/>
</dbReference>
<feature type="site" description="Transition state stabilizer" evidence="7">
    <location>
        <position position="26"/>
    </location>
</feature>
<dbReference type="InterPro" id="IPR034683">
    <property type="entry name" value="IspD/TarI"/>
</dbReference>
<evidence type="ECO:0000256" key="1">
    <source>
        <dbReference type="ARBA" id="ARBA00001282"/>
    </source>
</evidence>
<comment type="similarity">
    <text evidence="3 7">Belongs to the IspD/TarI cytidylyltransferase family. IspD subfamily.</text>
</comment>
<dbReference type="Gene3D" id="3.90.550.10">
    <property type="entry name" value="Spore Coat Polysaccharide Biosynthesis Protein SpsA, Chain A"/>
    <property type="match status" value="1"/>
</dbReference>
<evidence type="ECO:0000313" key="8">
    <source>
        <dbReference type="EMBL" id="SDW01735.1"/>
    </source>
</evidence>
<dbReference type="FunFam" id="3.90.550.10:FF:000003">
    <property type="entry name" value="2-C-methyl-D-erythritol 4-phosphate cytidylyltransferase"/>
    <property type="match status" value="1"/>
</dbReference>
<dbReference type="AlphaFoldDB" id="A0A1H2Q3N4"/>
<dbReference type="InterPro" id="IPR001228">
    <property type="entry name" value="IspD"/>
</dbReference>
<accession>A0A1H2Q3N4</accession>
<dbReference type="EC" id="2.7.7.60" evidence="7"/>
<dbReference type="PANTHER" id="PTHR32125">
    <property type="entry name" value="2-C-METHYL-D-ERYTHRITOL 4-PHOSPHATE CYTIDYLYLTRANSFERASE, CHLOROPLASTIC"/>
    <property type="match status" value="1"/>
</dbReference>
<dbReference type="Proteomes" id="UP000198816">
    <property type="component" value="Unassembled WGS sequence"/>
</dbReference>
<dbReference type="InterPro" id="IPR018294">
    <property type="entry name" value="ISPD_synthase_CS"/>
</dbReference>
<comment type="catalytic activity">
    <reaction evidence="1 7">
        <text>2-C-methyl-D-erythritol 4-phosphate + CTP + H(+) = 4-CDP-2-C-methyl-D-erythritol + diphosphate</text>
        <dbReference type="Rhea" id="RHEA:13429"/>
        <dbReference type="ChEBI" id="CHEBI:15378"/>
        <dbReference type="ChEBI" id="CHEBI:33019"/>
        <dbReference type="ChEBI" id="CHEBI:37563"/>
        <dbReference type="ChEBI" id="CHEBI:57823"/>
        <dbReference type="ChEBI" id="CHEBI:58262"/>
        <dbReference type="EC" id="2.7.7.60"/>
    </reaction>
</comment>
<dbReference type="PANTHER" id="PTHR32125:SF4">
    <property type="entry name" value="2-C-METHYL-D-ERYTHRITOL 4-PHOSPHATE CYTIDYLYLTRANSFERASE, CHLOROPLASTIC"/>
    <property type="match status" value="1"/>
</dbReference>
<dbReference type="EMBL" id="FNNZ01000001">
    <property type="protein sequence ID" value="SDW01735.1"/>
    <property type="molecule type" value="Genomic_DNA"/>
</dbReference>
<evidence type="ECO:0000256" key="4">
    <source>
        <dbReference type="ARBA" id="ARBA00022679"/>
    </source>
</evidence>
<protein>
    <recommendedName>
        <fullName evidence="7">2-C-methyl-D-erythritol 4-phosphate cytidylyltransferase</fullName>
        <ecNumber evidence="7">2.7.7.60</ecNumber>
    </recommendedName>
    <alternativeName>
        <fullName evidence="7">4-diphosphocytidyl-2C-methyl-D-erythritol synthase</fullName>
    </alternativeName>
    <alternativeName>
        <fullName evidence="7">MEP cytidylyltransferase</fullName>
        <shortName evidence="7">MCT</shortName>
    </alternativeName>
</protein>
<evidence type="ECO:0000256" key="6">
    <source>
        <dbReference type="ARBA" id="ARBA00023229"/>
    </source>
</evidence>